<feature type="transmembrane region" description="Helical" evidence="2">
    <location>
        <begin position="230"/>
        <end position="253"/>
    </location>
</feature>
<organism evidence="3 4">
    <name type="scientific">Lophium mytilinum</name>
    <dbReference type="NCBI Taxonomy" id="390894"/>
    <lineage>
        <taxon>Eukaryota</taxon>
        <taxon>Fungi</taxon>
        <taxon>Dikarya</taxon>
        <taxon>Ascomycota</taxon>
        <taxon>Pezizomycotina</taxon>
        <taxon>Dothideomycetes</taxon>
        <taxon>Pleosporomycetidae</taxon>
        <taxon>Mytilinidiales</taxon>
        <taxon>Mytilinidiaceae</taxon>
        <taxon>Lophium</taxon>
    </lineage>
</organism>
<evidence type="ECO:0000256" key="1">
    <source>
        <dbReference type="SAM" id="MobiDB-lite"/>
    </source>
</evidence>
<sequence length="375" mass="39059">MGIGDQTALQWVFPPGNDHETSDVAANFGPVYVQDSIKIEYTPADQPAQIVLACGFSGDAQASVIETRSASKSPYFWNLLKPAGNGNGACHFAFSSASAGNGDYWVYMSAKSDHITVWSDLSVATVGTAATALTHPSQTSSAVASSAASTTSSTLLVAAQAAVSSNSRPTTIVTSTTHSSITRLALDTSRPSASEASELALATVTPAASSGSASTAAPTTADKPSANHTALGIGVTAAVLAIIAFVLGLFLFFKKRGRDNFISLPDEPLPDTKATISRPLATKNVGYGIEMVPQEKSWMYDRYTQGAQRVGDNAPPKAVVAPESNVVSKNPYSAAMMYQEKPYPQLPESGGQPRSAPAPPPKDASEMPEQPAQPF</sequence>
<gene>
    <name evidence="3" type="ORF">BU16DRAFT_336682</name>
</gene>
<protein>
    <submittedName>
        <fullName evidence="3">Uncharacterized protein</fullName>
    </submittedName>
</protein>
<dbReference type="EMBL" id="MU004187">
    <property type="protein sequence ID" value="KAF2496590.1"/>
    <property type="molecule type" value="Genomic_DNA"/>
</dbReference>
<accession>A0A6A6QXR2</accession>
<name>A0A6A6QXR2_9PEZI</name>
<keyword evidence="2" id="KW-0472">Membrane</keyword>
<evidence type="ECO:0000313" key="3">
    <source>
        <dbReference type="EMBL" id="KAF2496590.1"/>
    </source>
</evidence>
<feature type="region of interest" description="Disordered" evidence="1">
    <location>
        <begin position="338"/>
        <end position="375"/>
    </location>
</feature>
<evidence type="ECO:0000256" key="2">
    <source>
        <dbReference type="SAM" id="Phobius"/>
    </source>
</evidence>
<keyword evidence="2" id="KW-0812">Transmembrane</keyword>
<proteinExistence type="predicted"/>
<keyword evidence="2" id="KW-1133">Transmembrane helix</keyword>
<dbReference type="Proteomes" id="UP000799750">
    <property type="component" value="Unassembled WGS sequence"/>
</dbReference>
<dbReference type="OrthoDB" id="10376307at2759"/>
<reference evidence="3" key="1">
    <citation type="journal article" date="2020" name="Stud. Mycol.">
        <title>101 Dothideomycetes genomes: a test case for predicting lifestyles and emergence of pathogens.</title>
        <authorList>
            <person name="Haridas S."/>
            <person name="Albert R."/>
            <person name="Binder M."/>
            <person name="Bloem J."/>
            <person name="Labutti K."/>
            <person name="Salamov A."/>
            <person name="Andreopoulos B."/>
            <person name="Baker S."/>
            <person name="Barry K."/>
            <person name="Bills G."/>
            <person name="Bluhm B."/>
            <person name="Cannon C."/>
            <person name="Castanera R."/>
            <person name="Culley D."/>
            <person name="Daum C."/>
            <person name="Ezra D."/>
            <person name="Gonzalez J."/>
            <person name="Henrissat B."/>
            <person name="Kuo A."/>
            <person name="Liang C."/>
            <person name="Lipzen A."/>
            <person name="Lutzoni F."/>
            <person name="Magnuson J."/>
            <person name="Mondo S."/>
            <person name="Nolan M."/>
            <person name="Ohm R."/>
            <person name="Pangilinan J."/>
            <person name="Park H.-J."/>
            <person name="Ramirez L."/>
            <person name="Alfaro M."/>
            <person name="Sun H."/>
            <person name="Tritt A."/>
            <person name="Yoshinaga Y."/>
            <person name="Zwiers L.-H."/>
            <person name="Turgeon B."/>
            <person name="Goodwin S."/>
            <person name="Spatafora J."/>
            <person name="Crous P."/>
            <person name="Grigoriev I."/>
        </authorList>
    </citation>
    <scope>NUCLEOTIDE SEQUENCE</scope>
    <source>
        <strain evidence="3">CBS 269.34</strain>
    </source>
</reference>
<dbReference type="AlphaFoldDB" id="A0A6A6QXR2"/>
<keyword evidence="4" id="KW-1185">Reference proteome</keyword>
<evidence type="ECO:0000313" key="4">
    <source>
        <dbReference type="Proteomes" id="UP000799750"/>
    </source>
</evidence>